<dbReference type="InterPro" id="IPR051616">
    <property type="entry name" value="Cul2-RING_E3_ligase_SR"/>
</dbReference>
<dbReference type="InterPro" id="IPR036770">
    <property type="entry name" value="Ankyrin_rpt-contain_sf"/>
</dbReference>
<dbReference type="STRING" id="1745343.A0A2J6PW65"/>
<dbReference type="OrthoDB" id="539213at2759"/>
<evidence type="ECO:0000313" key="2">
    <source>
        <dbReference type="Proteomes" id="UP000235672"/>
    </source>
</evidence>
<dbReference type="Pfam" id="PF00023">
    <property type="entry name" value="Ank"/>
    <property type="match status" value="1"/>
</dbReference>
<accession>A0A2J6PW65</accession>
<dbReference type="Gene3D" id="1.25.40.20">
    <property type="entry name" value="Ankyrin repeat-containing domain"/>
    <property type="match status" value="1"/>
</dbReference>
<proteinExistence type="predicted"/>
<protein>
    <submittedName>
        <fullName evidence="1">Uncharacterized protein</fullName>
    </submittedName>
</protein>
<gene>
    <name evidence="1" type="ORF">NA56DRAFT_249287</name>
</gene>
<dbReference type="AlphaFoldDB" id="A0A2J6PW65"/>
<dbReference type="SMART" id="SM00248">
    <property type="entry name" value="ANK"/>
    <property type="match status" value="3"/>
</dbReference>
<dbReference type="PANTHER" id="PTHR46224">
    <property type="entry name" value="ANKYRIN REPEAT FAMILY PROTEIN"/>
    <property type="match status" value="1"/>
</dbReference>
<dbReference type="EMBL" id="KZ613495">
    <property type="protein sequence ID" value="PMD18278.1"/>
    <property type="molecule type" value="Genomic_DNA"/>
</dbReference>
<evidence type="ECO:0000313" key="1">
    <source>
        <dbReference type="EMBL" id="PMD18278.1"/>
    </source>
</evidence>
<reference evidence="1 2" key="1">
    <citation type="submission" date="2016-05" db="EMBL/GenBank/DDBJ databases">
        <title>A degradative enzymes factory behind the ericoid mycorrhizal symbiosis.</title>
        <authorList>
            <consortium name="DOE Joint Genome Institute"/>
            <person name="Martino E."/>
            <person name="Morin E."/>
            <person name="Grelet G."/>
            <person name="Kuo A."/>
            <person name="Kohler A."/>
            <person name="Daghino S."/>
            <person name="Barry K."/>
            <person name="Choi C."/>
            <person name="Cichocki N."/>
            <person name="Clum A."/>
            <person name="Copeland A."/>
            <person name="Hainaut M."/>
            <person name="Haridas S."/>
            <person name="Labutti K."/>
            <person name="Lindquist E."/>
            <person name="Lipzen A."/>
            <person name="Khouja H.-R."/>
            <person name="Murat C."/>
            <person name="Ohm R."/>
            <person name="Olson A."/>
            <person name="Spatafora J."/>
            <person name="Veneault-Fourrey C."/>
            <person name="Henrissat B."/>
            <person name="Grigoriev I."/>
            <person name="Martin F."/>
            <person name="Perotto S."/>
        </authorList>
    </citation>
    <scope>NUCLEOTIDE SEQUENCE [LARGE SCALE GENOMIC DNA]</scope>
    <source>
        <strain evidence="1 2">UAMH 7357</strain>
    </source>
</reference>
<dbReference type="Proteomes" id="UP000235672">
    <property type="component" value="Unassembled WGS sequence"/>
</dbReference>
<sequence>MKLWLIRNPAYINLHQHNQPTPESFGEPFPILKREVTASDLITFPFHGAASNGFVFSATFHWCCCLSALLHHAGESADTCTQPHPTCSQTTSPVLYLSLPHLLLIDRKSALIPDLLFISEPARPSSLISQLHSHIPLSGPASQPSSQQPRHIMATSNDPFTQLLITLTQENNLPVLKSHFPSLPPSTPLLHAIALQAIKFSHPAILTWCFTQGLRLPDSSINNDLYLAACTSQSIPIFQVLVDHGFDLNAHTSEVIGCGTALVAAAFRGNLEFAAWLLEHGQDPNGGFSCEAVVFAASPDNENGSLAMVQLLLKHGLRLHGTGAAIGAAEKNDVDMLKLCLENGSGMEESEIWCG</sequence>
<keyword evidence="2" id="KW-1185">Reference proteome</keyword>
<organism evidence="1 2">
    <name type="scientific">Hyaloscypha hepaticicola</name>
    <dbReference type="NCBI Taxonomy" id="2082293"/>
    <lineage>
        <taxon>Eukaryota</taxon>
        <taxon>Fungi</taxon>
        <taxon>Dikarya</taxon>
        <taxon>Ascomycota</taxon>
        <taxon>Pezizomycotina</taxon>
        <taxon>Leotiomycetes</taxon>
        <taxon>Helotiales</taxon>
        <taxon>Hyaloscyphaceae</taxon>
        <taxon>Hyaloscypha</taxon>
    </lineage>
</organism>
<dbReference type="InterPro" id="IPR002110">
    <property type="entry name" value="Ankyrin_rpt"/>
</dbReference>
<dbReference type="PANTHER" id="PTHR46224:SF64">
    <property type="entry name" value="IQ MOTIF AND ANKYRIN REPEAT DOMAIN-CONTAINING PROTEIN 1"/>
    <property type="match status" value="1"/>
</dbReference>
<name>A0A2J6PW65_9HELO</name>
<dbReference type="SUPFAM" id="SSF48403">
    <property type="entry name" value="Ankyrin repeat"/>
    <property type="match status" value="1"/>
</dbReference>